<name>A0A5N6JTZ9_MONLA</name>
<proteinExistence type="predicted"/>
<keyword evidence="2" id="KW-1185">Reference proteome</keyword>
<dbReference type="EMBL" id="VIGI01000015">
    <property type="protein sequence ID" value="KAB8291335.1"/>
    <property type="molecule type" value="Genomic_DNA"/>
</dbReference>
<evidence type="ECO:0000313" key="1">
    <source>
        <dbReference type="EMBL" id="KAB8291335.1"/>
    </source>
</evidence>
<comment type="caution">
    <text evidence="1">The sequence shown here is derived from an EMBL/GenBank/DDBJ whole genome shotgun (WGS) entry which is preliminary data.</text>
</comment>
<sequence length="112" mass="13114">MHVWTAMWSVNLQTPYLVEPDASGYINHPFLSAISALAMMYKEILLWVSIQYILRLHDVYAWLEGEDDWKHYTKVGRTRRNGTEGKATQYWEFGLLEDVFLYSGMIPIRAVV</sequence>
<organism evidence="1 2">
    <name type="scientific">Monilinia laxa</name>
    <name type="common">Brown rot fungus</name>
    <name type="synonym">Sclerotinia laxa</name>
    <dbReference type="NCBI Taxonomy" id="61186"/>
    <lineage>
        <taxon>Eukaryota</taxon>
        <taxon>Fungi</taxon>
        <taxon>Dikarya</taxon>
        <taxon>Ascomycota</taxon>
        <taxon>Pezizomycotina</taxon>
        <taxon>Leotiomycetes</taxon>
        <taxon>Helotiales</taxon>
        <taxon>Sclerotiniaceae</taxon>
        <taxon>Monilinia</taxon>
    </lineage>
</organism>
<protein>
    <submittedName>
        <fullName evidence="1">Uncharacterized protein</fullName>
    </submittedName>
</protein>
<reference evidence="1 2" key="1">
    <citation type="submission" date="2019-06" db="EMBL/GenBank/DDBJ databases">
        <title>Genome Sequence of the Brown Rot Fungal Pathogen Monilinia laxa.</title>
        <authorList>
            <person name="De Miccolis Angelini R.M."/>
            <person name="Landi L."/>
            <person name="Abate D."/>
            <person name="Pollastro S."/>
            <person name="Romanazzi G."/>
            <person name="Faretra F."/>
        </authorList>
    </citation>
    <scope>NUCLEOTIDE SEQUENCE [LARGE SCALE GENOMIC DNA]</scope>
    <source>
        <strain evidence="1 2">Mlax316</strain>
    </source>
</reference>
<accession>A0A5N6JTZ9</accession>
<evidence type="ECO:0000313" key="2">
    <source>
        <dbReference type="Proteomes" id="UP000326757"/>
    </source>
</evidence>
<gene>
    <name evidence="1" type="ORF">EYC80_010017</name>
</gene>
<dbReference type="Proteomes" id="UP000326757">
    <property type="component" value="Unassembled WGS sequence"/>
</dbReference>
<dbReference type="AlphaFoldDB" id="A0A5N6JTZ9"/>